<organism evidence="2 3">
    <name type="scientific">Methylobacterium iners</name>
    <dbReference type="NCBI Taxonomy" id="418707"/>
    <lineage>
        <taxon>Bacteria</taxon>
        <taxon>Pseudomonadati</taxon>
        <taxon>Pseudomonadota</taxon>
        <taxon>Alphaproteobacteria</taxon>
        <taxon>Hyphomicrobiales</taxon>
        <taxon>Methylobacteriaceae</taxon>
        <taxon>Methylobacterium</taxon>
    </lineage>
</organism>
<dbReference type="RefSeq" id="WP_238242821.1">
    <property type="nucleotide sequence ID" value="NZ_BPQP01000012.1"/>
</dbReference>
<proteinExistence type="predicted"/>
<comment type="caution">
    <text evidence="2">The sequence shown here is derived from an EMBL/GenBank/DDBJ whole genome shotgun (WGS) entry which is preliminary data.</text>
</comment>
<evidence type="ECO:0000259" key="1">
    <source>
        <dbReference type="Pfam" id="PF21834"/>
    </source>
</evidence>
<evidence type="ECO:0000313" key="2">
    <source>
        <dbReference type="EMBL" id="GJD93620.1"/>
    </source>
</evidence>
<name>A0ABQ4RS64_9HYPH</name>
<accession>A0ABQ4RS64</accession>
<reference evidence="2" key="1">
    <citation type="journal article" date="2021" name="Front. Microbiol.">
        <title>Comprehensive Comparative Genomics and Phenotyping of Methylobacterium Species.</title>
        <authorList>
            <person name="Alessa O."/>
            <person name="Ogura Y."/>
            <person name="Fujitani Y."/>
            <person name="Takami H."/>
            <person name="Hayashi T."/>
            <person name="Sahin N."/>
            <person name="Tani A."/>
        </authorList>
    </citation>
    <scope>NUCLEOTIDE SEQUENCE</scope>
    <source>
        <strain evidence="2">DSM 19015</strain>
    </source>
</reference>
<reference evidence="2" key="2">
    <citation type="submission" date="2021-08" db="EMBL/GenBank/DDBJ databases">
        <authorList>
            <person name="Tani A."/>
            <person name="Ola A."/>
            <person name="Ogura Y."/>
            <person name="Katsura K."/>
            <person name="Hayashi T."/>
        </authorList>
    </citation>
    <scope>NUCLEOTIDE SEQUENCE</scope>
    <source>
        <strain evidence="2">DSM 19015</strain>
    </source>
</reference>
<dbReference type="EMBL" id="BPQP01000012">
    <property type="protein sequence ID" value="GJD93620.1"/>
    <property type="molecule type" value="Genomic_DNA"/>
</dbReference>
<gene>
    <name evidence="2" type="ORF">OCOJLMKI_0816</name>
</gene>
<protein>
    <recommendedName>
        <fullName evidence="1">DUF6894 domain-containing protein</fullName>
    </recommendedName>
</protein>
<dbReference type="InterPro" id="IPR054189">
    <property type="entry name" value="DUF6894"/>
</dbReference>
<feature type="domain" description="DUF6894" evidence="1">
    <location>
        <begin position="3"/>
        <end position="65"/>
    </location>
</feature>
<evidence type="ECO:0000313" key="3">
    <source>
        <dbReference type="Proteomes" id="UP001055125"/>
    </source>
</evidence>
<sequence>MARYFFDVHDAALVRDEVGSECLGQDDIRKEAMLMLLALAKDEIPKEGDRQAFMVLVRLEANSTV</sequence>
<dbReference type="Pfam" id="PF21834">
    <property type="entry name" value="DUF6894"/>
    <property type="match status" value="1"/>
</dbReference>
<dbReference type="Proteomes" id="UP001055125">
    <property type="component" value="Unassembled WGS sequence"/>
</dbReference>
<keyword evidence="3" id="KW-1185">Reference proteome</keyword>